<reference evidence="8 9" key="1">
    <citation type="journal article" date="2020" name="mSystems">
        <title>Defining Genomic and Predicted Metabolic Features of the Acetobacterium Genus.</title>
        <authorList>
            <person name="Ross D.E."/>
            <person name="Marshall C.W."/>
            <person name="Gulliver D."/>
            <person name="May H.D."/>
            <person name="Norman R.S."/>
        </authorList>
    </citation>
    <scope>NUCLEOTIDE SEQUENCE [LARGE SCALE GENOMIC DNA]</scope>
    <source>
        <strain evidence="8 9">DSM 8238</strain>
    </source>
</reference>
<protein>
    <submittedName>
        <fullName evidence="8">NINE protein</fullName>
    </submittedName>
</protein>
<evidence type="ECO:0000256" key="1">
    <source>
        <dbReference type="ARBA" id="ARBA00004141"/>
    </source>
</evidence>
<evidence type="ECO:0000256" key="4">
    <source>
        <dbReference type="ARBA" id="ARBA00023136"/>
    </source>
</evidence>
<keyword evidence="4 6" id="KW-0472">Membrane</keyword>
<accession>A0ABR6WXJ4</accession>
<evidence type="ECO:0000259" key="7">
    <source>
        <dbReference type="Pfam" id="PF05154"/>
    </source>
</evidence>
<evidence type="ECO:0000313" key="8">
    <source>
        <dbReference type="EMBL" id="MBC3805338.1"/>
    </source>
</evidence>
<keyword evidence="9" id="KW-1185">Reference proteome</keyword>
<sequence length="137" mass="15038">MANAETKNCTQCGAPIDVTASSCKYCGAETVISPQYVVTPPQPQYTQPQPPPQQAYQEQQTYYQPATSGKSKVVAGILAIFLGGLGVHKFYLGKIGWGILYLVFCWTYIPEIIGVIEGIIYLTSSDEKFEAQYASNR</sequence>
<organism evidence="8 9">
    <name type="scientific">Acetobacterium fimetarium</name>
    <dbReference type="NCBI Taxonomy" id="52691"/>
    <lineage>
        <taxon>Bacteria</taxon>
        <taxon>Bacillati</taxon>
        <taxon>Bacillota</taxon>
        <taxon>Clostridia</taxon>
        <taxon>Eubacteriales</taxon>
        <taxon>Eubacteriaceae</taxon>
        <taxon>Acetobacterium</taxon>
    </lineage>
</organism>
<dbReference type="Pfam" id="PF05154">
    <property type="entry name" value="TM2"/>
    <property type="match status" value="1"/>
</dbReference>
<dbReference type="InterPro" id="IPR007829">
    <property type="entry name" value="TM2"/>
</dbReference>
<feature type="compositionally biased region" description="Pro residues" evidence="5">
    <location>
        <begin position="40"/>
        <end position="53"/>
    </location>
</feature>
<dbReference type="RefSeq" id="WP_186843227.1">
    <property type="nucleotide sequence ID" value="NZ_WJBC01000025.1"/>
</dbReference>
<dbReference type="Proteomes" id="UP000603234">
    <property type="component" value="Unassembled WGS sequence"/>
</dbReference>
<feature type="domain" description="TM2" evidence="7">
    <location>
        <begin position="69"/>
        <end position="119"/>
    </location>
</feature>
<evidence type="ECO:0000256" key="3">
    <source>
        <dbReference type="ARBA" id="ARBA00022989"/>
    </source>
</evidence>
<feature type="region of interest" description="Disordered" evidence="5">
    <location>
        <begin position="39"/>
        <end position="59"/>
    </location>
</feature>
<evidence type="ECO:0000313" key="9">
    <source>
        <dbReference type="Proteomes" id="UP000603234"/>
    </source>
</evidence>
<name>A0ABR6WXJ4_9FIRM</name>
<keyword evidence="2 6" id="KW-0812">Transmembrane</keyword>
<gene>
    <name evidence="8" type="ORF">GH808_13020</name>
</gene>
<feature type="transmembrane region" description="Helical" evidence="6">
    <location>
        <begin position="98"/>
        <end position="122"/>
    </location>
</feature>
<comment type="caution">
    <text evidence="8">The sequence shown here is derived from an EMBL/GenBank/DDBJ whole genome shotgun (WGS) entry which is preliminary data.</text>
</comment>
<comment type="subcellular location">
    <subcellularLocation>
        <location evidence="1">Membrane</location>
        <topology evidence="1">Multi-pass membrane protein</topology>
    </subcellularLocation>
</comment>
<keyword evidence="3 6" id="KW-1133">Transmembrane helix</keyword>
<evidence type="ECO:0000256" key="2">
    <source>
        <dbReference type="ARBA" id="ARBA00022692"/>
    </source>
</evidence>
<feature type="transmembrane region" description="Helical" evidence="6">
    <location>
        <begin position="73"/>
        <end position="92"/>
    </location>
</feature>
<proteinExistence type="predicted"/>
<evidence type="ECO:0000256" key="6">
    <source>
        <dbReference type="SAM" id="Phobius"/>
    </source>
</evidence>
<evidence type="ECO:0000256" key="5">
    <source>
        <dbReference type="SAM" id="MobiDB-lite"/>
    </source>
</evidence>
<dbReference type="EMBL" id="WJBC01000025">
    <property type="protein sequence ID" value="MBC3805338.1"/>
    <property type="molecule type" value="Genomic_DNA"/>
</dbReference>